<dbReference type="CDD" id="cd01076">
    <property type="entry name" value="NAD_bind_1_Glu_DH"/>
    <property type="match status" value="1"/>
</dbReference>
<reference evidence="8" key="2">
    <citation type="submission" date="2020-09" db="EMBL/GenBank/DDBJ databases">
        <authorList>
            <person name="Sun Q."/>
            <person name="Ohkuma M."/>
        </authorList>
    </citation>
    <scope>NUCLEOTIDE SEQUENCE</scope>
    <source>
        <strain evidence="8">JCM 31311</strain>
    </source>
</reference>
<evidence type="ECO:0000313" key="8">
    <source>
        <dbReference type="EMBL" id="GGQ92120.1"/>
    </source>
</evidence>
<feature type="site" description="Important for catalysis" evidence="5">
    <location>
        <position position="167"/>
    </location>
</feature>
<sequence>MQGAEQPPAGQMQDRQAVRRLGQGHGLNWQGLMEQLEQALPFTNMNESSLMYFKHPKRSVSLSLPVRMDDGRVRVFKGYRSVHSIALGPSMGGVRLKPGLNTHECEVLAAIMTLKNAVADLPLGGAKGGIDVDPDTLSSAELQRLTRRYTSELVELIGPREDIVAPDVGSDEQIMAWMLDTYNENLGNTVSGVVVGKPLPLGGSFGSKGARGHAAAGVTARVLEDQGQSIQNASVAIFGYGDAGRRCAERVKALGGRVVAVSDTLGGAYDSSGLDLEALNVQRDETGTVQGFATPLTPEELLALDVDVLVLAYDYGSINAGNVADVRAHYIVEATNRAVLPEAERALKRQGSVVIPDLIASIGGVIANYLEWVQDASNFFWLEEEILRAIDMRVLASVNAVLDVARTQRIDLRTAAYALALEKLHTASALRGVYP</sequence>
<evidence type="ECO:0000259" key="7">
    <source>
        <dbReference type="SMART" id="SM00839"/>
    </source>
</evidence>
<feature type="active site" description="Proton donor" evidence="4">
    <location>
        <position position="127"/>
    </location>
</feature>
<comment type="caution">
    <text evidence="8">The sequence shown here is derived from an EMBL/GenBank/DDBJ whole genome shotgun (WGS) entry which is preliminary data.</text>
</comment>
<dbReference type="InterPro" id="IPR006096">
    <property type="entry name" value="Glu/Leu/Phe/Val/Trp_DH_C"/>
</dbReference>
<dbReference type="Proteomes" id="UP000603865">
    <property type="component" value="Unassembled WGS sequence"/>
</dbReference>
<evidence type="ECO:0000256" key="3">
    <source>
        <dbReference type="PIRNR" id="PIRNR000185"/>
    </source>
</evidence>
<comment type="similarity">
    <text evidence="1 3 6">Belongs to the Glu/Leu/Phe/Val dehydrogenases family.</text>
</comment>
<dbReference type="PANTHER" id="PTHR11606:SF13">
    <property type="entry name" value="GLUTAMATE DEHYDROGENASE 1, MITOCHONDRIAL"/>
    <property type="match status" value="1"/>
</dbReference>
<dbReference type="Pfam" id="PF02812">
    <property type="entry name" value="ELFV_dehydrog_N"/>
    <property type="match status" value="1"/>
</dbReference>
<keyword evidence="2 3" id="KW-0560">Oxidoreductase</keyword>
<organism evidence="8 9">
    <name type="scientific">Deinococcus ruber</name>
    <dbReference type="NCBI Taxonomy" id="1848197"/>
    <lineage>
        <taxon>Bacteria</taxon>
        <taxon>Thermotogati</taxon>
        <taxon>Deinococcota</taxon>
        <taxon>Deinococci</taxon>
        <taxon>Deinococcales</taxon>
        <taxon>Deinococcaceae</taxon>
        <taxon>Deinococcus</taxon>
    </lineage>
</organism>
<dbReference type="SUPFAM" id="SSF53223">
    <property type="entry name" value="Aminoacid dehydrogenase-like, N-terminal domain"/>
    <property type="match status" value="1"/>
</dbReference>
<dbReference type="InterPro" id="IPR046346">
    <property type="entry name" value="Aminoacid_DH-like_N_sf"/>
</dbReference>
<gene>
    <name evidence="8" type="ORF">GCM10008957_00030</name>
</gene>
<evidence type="ECO:0000256" key="4">
    <source>
        <dbReference type="PIRSR" id="PIRSR000185-1"/>
    </source>
</evidence>
<dbReference type="SUPFAM" id="SSF51735">
    <property type="entry name" value="NAD(P)-binding Rossmann-fold domains"/>
    <property type="match status" value="1"/>
</dbReference>
<dbReference type="AlphaFoldDB" id="A0A918F1G7"/>
<dbReference type="InterPro" id="IPR006097">
    <property type="entry name" value="Glu/Leu/Phe/Val/Trp_DH_dimer"/>
</dbReference>
<dbReference type="InterPro" id="IPR033922">
    <property type="entry name" value="NAD_bind_Glu_DH"/>
</dbReference>
<keyword evidence="9" id="KW-1185">Reference proteome</keyword>
<evidence type="ECO:0000256" key="5">
    <source>
        <dbReference type="PIRSR" id="PIRSR000185-3"/>
    </source>
</evidence>
<feature type="domain" description="Glutamate/phenylalanine/leucine/valine/L-tryptophan dehydrogenase C-terminal" evidence="7">
    <location>
        <begin position="207"/>
        <end position="432"/>
    </location>
</feature>
<dbReference type="EMBL" id="BMQL01000001">
    <property type="protein sequence ID" value="GGQ92120.1"/>
    <property type="molecule type" value="Genomic_DNA"/>
</dbReference>
<evidence type="ECO:0000256" key="6">
    <source>
        <dbReference type="RuleBase" id="RU004417"/>
    </source>
</evidence>
<reference evidence="8" key="1">
    <citation type="journal article" date="2014" name="Int. J. Syst. Evol. Microbiol.">
        <title>Complete genome sequence of Corynebacterium casei LMG S-19264T (=DSM 44701T), isolated from a smear-ripened cheese.</title>
        <authorList>
            <consortium name="US DOE Joint Genome Institute (JGI-PGF)"/>
            <person name="Walter F."/>
            <person name="Albersmeier A."/>
            <person name="Kalinowski J."/>
            <person name="Ruckert C."/>
        </authorList>
    </citation>
    <scope>NUCLEOTIDE SEQUENCE</scope>
    <source>
        <strain evidence="8">JCM 31311</strain>
    </source>
</reference>
<dbReference type="Pfam" id="PF00208">
    <property type="entry name" value="ELFV_dehydrog"/>
    <property type="match status" value="1"/>
</dbReference>
<dbReference type="PIRSF" id="PIRSF000185">
    <property type="entry name" value="Glu_DH"/>
    <property type="match status" value="1"/>
</dbReference>
<name>A0A918F1G7_9DEIO</name>
<dbReference type="Gene3D" id="3.40.50.720">
    <property type="entry name" value="NAD(P)-binding Rossmann-like Domain"/>
    <property type="match status" value="1"/>
</dbReference>
<dbReference type="SMART" id="SM00839">
    <property type="entry name" value="ELFV_dehydrog"/>
    <property type="match status" value="1"/>
</dbReference>
<dbReference type="InterPro" id="IPR036291">
    <property type="entry name" value="NAD(P)-bd_dom_sf"/>
</dbReference>
<evidence type="ECO:0000256" key="1">
    <source>
        <dbReference type="ARBA" id="ARBA00006382"/>
    </source>
</evidence>
<accession>A0A918F1G7</accession>
<dbReference type="Gene3D" id="3.40.50.10860">
    <property type="entry name" value="Leucine Dehydrogenase, chain A, domain 1"/>
    <property type="match status" value="1"/>
</dbReference>
<dbReference type="PROSITE" id="PS00074">
    <property type="entry name" value="GLFV_DEHYDROGENASE"/>
    <property type="match status" value="1"/>
</dbReference>
<evidence type="ECO:0000256" key="2">
    <source>
        <dbReference type="ARBA" id="ARBA00023002"/>
    </source>
</evidence>
<protein>
    <recommendedName>
        <fullName evidence="3">Glutamate dehydrogenase</fullName>
    </recommendedName>
</protein>
<evidence type="ECO:0000313" key="9">
    <source>
        <dbReference type="Proteomes" id="UP000603865"/>
    </source>
</evidence>
<proteinExistence type="inferred from homology"/>
<dbReference type="InterPro" id="IPR033524">
    <property type="entry name" value="Glu/Leu/Phe/Val_DH_AS"/>
</dbReference>
<dbReference type="PANTHER" id="PTHR11606">
    <property type="entry name" value="GLUTAMATE DEHYDROGENASE"/>
    <property type="match status" value="1"/>
</dbReference>
<dbReference type="GO" id="GO:0004352">
    <property type="term" value="F:glutamate dehydrogenase (NAD+) activity"/>
    <property type="evidence" value="ECO:0007669"/>
    <property type="project" value="TreeGrafter"/>
</dbReference>
<dbReference type="GO" id="GO:0006538">
    <property type="term" value="P:L-glutamate catabolic process"/>
    <property type="evidence" value="ECO:0007669"/>
    <property type="project" value="TreeGrafter"/>
</dbReference>
<dbReference type="InterPro" id="IPR014362">
    <property type="entry name" value="Glu_DH"/>
</dbReference>
<dbReference type="InterPro" id="IPR006095">
    <property type="entry name" value="Glu/Leu/Phe/Val/Trp_DH"/>
</dbReference>
<dbReference type="PRINTS" id="PR00082">
    <property type="entry name" value="GLFDHDRGNASE"/>
</dbReference>